<dbReference type="SUPFAM" id="SSF46689">
    <property type="entry name" value="Homeodomain-like"/>
    <property type="match status" value="1"/>
</dbReference>
<dbReference type="SMART" id="SM00342">
    <property type="entry name" value="HTH_ARAC"/>
    <property type="match status" value="1"/>
</dbReference>
<keyword evidence="4" id="KW-0804">Transcription</keyword>
<dbReference type="Proteomes" id="UP000183772">
    <property type="component" value="Chromosome I"/>
</dbReference>
<dbReference type="Gene3D" id="1.10.10.60">
    <property type="entry name" value="Homeodomain-like"/>
    <property type="match status" value="1"/>
</dbReference>
<dbReference type="PANTHER" id="PTHR11019">
    <property type="entry name" value="HTH-TYPE TRANSCRIPTIONAL REGULATOR NIMR"/>
    <property type="match status" value="1"/>
</dbReference>
<dbReference type="InterPro" id="IPR018062">
    <property type="entry name" value="HTH_AraC-typ_CS"/>
</dbReference>
<feature type="domain" description="HTH araC/xylS-type" evidence="5">
    <location>
        <begin position="158"/>
        <end position="258"/>
    </location>
</feature>
<dbReference type="Pfam" id="PF02311">
    <property type="entry name" value="AraC_binding"/>
    <property type="match status" value="1"/>
</dbReference>
<dbReference type="PANTHER" id="PTHR11019:SF199">
    <property type="entry name" value="HTH-TYPE TRANSCRIPTIONAL REGULATOR NIMR"/>
    <property type="match status" value="1"/>
</dbReference>
<keyword evidence="1" id="KW-0678">Repressor</keyword>
<dbReference type="InterPro" id="IPR009057">
    <property type="entry name" value="Homeodomain-like_sf"/>
</dbReference>
<gene>
    <name evidence="6" type="ORF">SAMN05216476_4308</name>
</gene>
<evidence type="ECO:0000313" key="6">
    <source>
        <dbReference type="EMBL" id="SDU68463.1"/>
    </source>
</evidence>
<accession>A0AAX2DFY1</accession>
<dbReference type="InterPro" id="IPR018060">
    <property type="entry name" value="HTH_AraC"/>
</dbReference>
<dbReference type="RefSeq" id="WP_081993355.1">
    <property type="nucleotide sequence ID" value="NZ_JANIBE010000031.1"/>
</dbReference>
<dbReference type="FunFam" id="1.10.10.60:FF:000132">
    <property type="entry name" value="AraC family transcriptional regulator"/>
    <property type="match status" value="1"/>
</dbReference>
<dbReference type="AlphaFoldDB" id="A0AAX2DFY1"/>
<keyword evidence="7" id="KW-1185">Reference proteome</keyword>
<dbReference type="InterPro" id="IPR011051">
    <property type="entry name" value="RmlC_Cupin_sf"/>
</dbReference>
<evidence type="ECO:0000259" key="5">
    <source>
        <dbReference type="PROSITE" id="PS01124"/>
    </source>
</evidence>
<dbReference type="PROSITE" id="PS00041">
    <property type="entry name" value="HTH_ARAC_FAMILY_1"/>
    <property type="match status" value="1"/>
</dbReference>
<evidence type="ECO:0000256" key="2">
    <source>
        <dbReference type="ARBA" id="ARBA00023015"/>
    </source>
</evidence>
<proteinExistence type="predicted"/>
<evidence type="ECO:0000256" key="3">
    <source>
        <dbReference type="ARBA" id="ARBA00023125"/>
    </source>
</evidence>
<dbReference type="GO" id="GO:0009893">
    <property type="term" value="P:positive regulation of metabolic process"/>
    <property type="evidence" value="ECO:0007669"/>
    <property type="project" value="UniProtKB-ARBA"/>
</dbReference>
<evidence type="ECO:0000256" key="4">
    <source>
        <dbReference type="ARBA" id="ARBA00023163"/>
    </source>
</evidence>
<dbReference type="CDD" id="cd06124">
    <property type="entry name" value="cupin_NimR-like_N"/>
    <property type="match status" value="1"/>
</dbReference>
<dbReference type="SUPFAM" id="SSF51182">
    <property type="entry name" value="RmlC-like cupins"/>
    <property type="match status" value="1"/>
</dbReference>
<dbReference type="Gene3D" id="2.60.120.10">
    <property type="entry name" value="Jelly Rolls"/>
    <property type="match status" value="1"/>
</dbReference>
<dbReference type="GO" id="GO:0003700">
    <property type="term" value="F:DNA-binding transcription factor activity"/>
    <property type="evidence" value="ECO:0007669"/>
    <property type="project" value="InterPro"/>
</dbReference>
<keyword evidence="3 6" id="KW-0238">DNA-binding</keyword>
<dbReference type="EMBL" id="LT629790">
    <property type="protein sequence ID" value="SDU68463.1"/>
    <property type="molecule type" value="Genomic_DNA"/>
</dbReference>
<keyword evidence="2" id="KW-0805">Transcription regulation</keyword>
<evidence type="ECO:0000313" key="7">
    <source>
        <dbReference type="Proteomes" id="UP000183772"/>
    </source>
</evidence>
<dbReference type="InterPro" id="IPR014710">
    <property type="entry name" value="RmlC-like_jellyroll"/>
</dbReference>
<dbReference type="PROSITE" id="PS01124">
    <property type="entry name" value="HTH_ARAC_FAMILY_2"/>
    <property type="match status" value="1"/>
</dbReference>
<organism evidence="6 7">
    <name type="scientific">Pseudomonas mediterranea</name>
    <dbReference type="NCBI Taxonomy" id="183795"/>
    <lineage>
        <taxon>Bacteria</taxon>
        <taxon>Pseudomonadati</taxon>
        <taxon>Pseudomonadota</taxon>
        <taxon>Gammaproteobacteria</taxon>
        <taxon>Pseudomonadales</taxon>
        <taxon>Pseudomonadaceae</taxon>
        <taxon>Pseudomonas</taxon>
    </lineage>
</organism>
<dbReference type="Pfam" id="PF12833">
    <property type="entry name" value="HTH_18"/>
    <property type="match status" value="1"/>
</dbReference>
<reference evidence="6 7" key="1">
    <citation type="submission" date="2016-10" db="EMBL/GenBank/DDBJ databases">
        <authorList>
            <person name="Varghese N."/>
            <person name="Submissions S."/>
        </authorList>
    </citation>
    <scope>NUCLEOTIDE SEQUENCE [LARGE SCALE GENOMIC DNA]</scope>
    <source>
        <strain evidence="6 7">DSM 16733</strain>
    </source>
</reference>
<protein>
    <submittedName>
        <fullName evidence="6">AraC-type DNA-binding protein</fullName>
    </submittedName>
</protein>
<dbReference type="GeneID" id="76214338"/>
<name>A0AAX2DFY1_9PSED</name>
<sequence>MKWDTIEAPHGLTPPAPLKVRAQSIPARHSFPEHAHDWHQMVYAISGVLTVNTHSGSFVISPEQAAWLPTGLSHKVGSMFGAEFRSLWISHRIPSGLPGDHPTLFGVSPLLRALIIEAARIENEEDNDGYAGRITQLILDQLRRTTPISTALPWPRNQALVTLCEALYADPADPTEMDSWARKLGMSERTLARHFVNETGMSLRTWRRRLRLFRAIELLGDGLDVTRTALELGYGSTSAFVYAFRQELGSSPQTYMRGESVTAPLGRIKSPSSTLPGSNVPPIEAQTTLEPIVSTMRNFTSPDFTF</sequence>
<evidence type="ECO:0000256" key="1">
    <source>
        <dbReference type="ARBA" id="ARBA00022491"/>
    </source>
</evidence>
<dbReference type="GO" id="GO:0043565">
    <property type="term" value="F:sequence-specific DNA binding"/>
    <property type="evidence" value="ECO:0007669"/>
    <property type="project" value="InterPro"/>
</dbReference>
<dbReference type="InterPro" id="IPR003313">
    <property type="entry name" value="AraC-bd"/>
</dbReference>